<evidence type="ECO:0000256" key="1">
    <source>
        <dbReference type="ARBA" id="ARBA00001938"/>
    </source>
</evidence>
<dbReference type="RefSeq" id="WP_184609804.1">
    <property type="nucleotide sequence ID" value="NZ_BOOV01000025.1"/>
</dbReference>
<keyword evidence="7" id="KW-1185">Reference proteome</keyword>
<evidence type="ECO:0000256" key="3">
    <source>
        <dbReference type="ARBA" id="ARBA00022823"/>
    </source>
</evidence>
<protein>
    <submittedName>
        <fullName evidence="6">Pyruvate/2-oxoglutarate dehydrogenase complex dihydrolipoamide acyltransferase (E2) component</fullName>
    </submittedName>
</protein>
<dbReference type="Gene3D" id="2.40.50.100">
    <property type="match status" value="1"/>
</dbReference>
<sequence length="76" mass="8009">MDITLPKWGMSMQEGVITEWHVQVGDTVTEGQPVATVETEKVDAEVESPGDGTVTELLVTAGDTVEVGAVIARLSP</sequence>
<comment type="cofactor">
    <cofactor evidence="1">
        <name>(R)-lipoate</name>
        <dbReference type="ChEBI" id="CHEBI:83088"/>
    </cofactor>
</comment>
<dbReference type="EMBL" id="JACHND010000001">
    <property type="protein sequence ID" value="MBB4699620.1"/>
    <property type="molecule type" value="Genomic_DNA"/>
</dbReference>
<dbReference type="GO" id="GO:0031405">
    <property type="term" value="F:lipoic acid binding"/>
    <property type="evidence" value="ECO:0007669"/>
    <property type="project" value="TreeGrafter"/>
</dbReference>
<keyword evidence="2 6" id="KW-0808">Transferase</keyword>
<dbReference type="AlphaFoldDB" id="A0A7W7D5E4"/>
<dbReference type="PANTHER" id="PTHR43178:SF5">
    <property type="entry name" value="LIPOAMIDE ACYLTRANSFERASE COMPONENT OF BRANCHED-CHAIN ALPHA-KETO ACID DEHYDROGENASE COMPLEX, MITOCHONDRIAL"/>
    <property type="match status" value="1"/>
</dbReference>
<evidence type="ECO:0000256" key="4">
    <source>
        <dbReference type="ARBA" id="ARBA00023315"/>
    </source>
</evidence>
<dbReference type="PROSITE" id="PS50968">
    <property type="entry name" value="BIOTINYL_LIPOYL"/>
    <property type="match status" value="1"/>
</dbReference>
<dbReference type="InterPro" id="IPR000089">
    <property type="entry name" value="Biotin_lipoyl"/>
</dbReference>
<dbReference type="Pfam" id="PF00364">
    <property type="entry name" value="Biotin_lipoyl"/>
    <property type="match status" value="1"/>
</dbReference>
<dbReference type="InterPro" id="IPR003016">
    <property type="entry name" value="2-oxoA_DH_lipoyl-BS"/>
</dbReference>
<evidence type="ECO:0000259" key="5">
    <source>
        <dbReference type="PROSITE" id="PS50968"/>
    </source>
</evidence>
<evidence type="ECO:0000313" key="7">
    <source>
        <dbReference type="Proteomes" id="UP000542210"/>
    </source>
</evidence>
<dbReference type="SUPFAM" id="SSF51230">
    <property type="entry name" value="Single hybrid motif"/>
    <property type="match status" value="1"/>
</dbReference>
<accession>A0A7W7D5E4</accession>
<dbReference type="GO" id="GO:0005737">
    <property type="term" value="C:cytoplasm"/>
    <property type="evidence" value="ECO:0007669"/>
    <property type="project" value="TreeGrafter"/>
</dbReference>
<dbReference type="InterPro" id="IPR011053">
    <property type="entry name" value="Single_hybrid_motif"/>
</dbReference>
<dbReference type="InterPro" id="IPR050743">
    <property type="entry name" value="2-oxoacid_DH_E2_comp"/>
</dbReference>
<proteinExistence type="predicted"/>
<dbReference type="PANTHER" id="PTHR43178">
    <property type="entry name" value="DIHYDROLIPOAMIDE ACETYLTRANSFERASE COMPONENT OF PYRUVATE DEHYDROGENASE COMPLEX"/>
    <property type="match status" value="1"/>
</dbReference>
<organism evidence="6 7">
    <name type="scientific">Sphaerisporangium siamense</name>
    <dbReference type="NCBI Taxonomy" id="795645"/>
    <lineage>
        <taxon>Bacteria</taxon>
        <taxon>Bacillati</taxon>
        <taxon>Actinomycetota</taxon>
        <taxon>Actinomycetes</taxon>
        <taxon>Streptosporangiales</taxon>
        <taxon>Streptosporangiaceae</taxon>
        <taxon>Sphaerisporangium</taxon>
    </lineage>
</organism>
<dbReference type="PROSITE" id="PS00189">
    <property type="entry name" value="LIPOYL"/>
    <property type="match status" value="1"/>
</dbReference>
<gene>
    <name evidence="6" type="ORF">BJ982_001164</name>
</gene>
<comment type="caution">
    <text evidence="6">The sequence shown here is derived from an EMBL/GenBank/DDBJ whole genome shotgun (WGS) entry which is preliminary data.</text>
</comment>
<keyword evidence="3" id="KW-0450">Lipoyl</keyword>
<dbReference type="GO" id="GO:0016407">
    <property type="term" value="F:acetyltransferase activity"/>
    <property type="evidence" value="ECO:0007669"/>
    <property type="project" value="TreeGrafter"/>
</dbReference>
<reference evidence="6 7" key="1">
    <citation type="submission" date="2020-08" db="EMBL/GenBank/DDBJ databases">
        <title>Sequencing the genomes of 1000 actinobacteria strains.</title>
        <authorList>
            <person name="Klenk H.-P."/>
        </authorList>
    </citation>
    <scope>NUCLEOTIDE SEQUENCE [LARGE SCALE GENOMIC DNA]</scope>
    <source>
        <strain evidence="6 7">DSM 45784</strain>
    </source>
</reference>
<keyword evidence="4 6" id="KW-0012">Acyltransferase</keyword>
<evidence type="ECO:0000256" key="2">
    <source>
        <dbReference type="ARBA" id="ARBA00022679"/>
    </source>
</evidence>
<name>A0A7W7D5E4_9ACTN</name>
<evidence type="ECO:0000313" key="6">
    <source>
        <dbReference type="EMBL" id="MBB4699620.1"/>
    </source>
</evidence>
<keyword evidence="6" id="KW-0670">Pyruvate</keyword>
<dbReference type="Proteomes" id="UP000542210">
    <property type="component" value="Unassembled WGS sequence"/>
</dbReference>
<feature type="domain" description="Lipoyl-binding" evidence="5">
    <location>
        <begin position="1"/>
        <end position="75"/>
    </location>
</feature>
<dbReference type="CDD" id="cd06849">
    <property type="entry name" value="lipoyl_domain"/>
    <property type="match status" value="1"/>
</dbReference>